<name>A0A9W7DV36_9STRA</name>
<accession>A0A9W7DV36</accession>
<sequence length="134" mass="14638">TLKGDALFGPVHDPLESFTISHVKTTGSKSKTRLSYKFVSDPILNASIAPRLFLAGYIKALLLPPGTALEDAQLHPLPGCALTPPWVGWKTKGLVTGLDDCKRARPSRKFDIGKLFNEIKETDEEIEDGIPSPR</sequence>
<organism evidence="1 2">
    <name type="scientific">Triparma retinervis</name>
    <dbReference type="NCBI Taxonomy" id="2557542"/>
    <lineage>
        <taxon>Eukaryota</taxon>
        <taxon>Sar</taxon>
        <taxon>Stramenopiles</taxon>
        <taxon>Ochrophyta</taxon>
        <taxon>Bolidophyceae</taxon>
        <taxon>Parmales</taxon>
        <taxon>Triparmaceae</taxon>
        <taxon>Triparma</taxon>
    </lineage>
</organism>
<dbReference type="AlphaFoldDB" id="A0A9W7DV36"/>
<reference evidence="1" key="1">
    <citation type="submission" date="2022-07" db="EMBL/GenBank/DDBJ databases">
        <title>Genome analysis of Parmales, a sister group of diatoms, reveals the evolutionary specialization of diatoms from phago-mixotrophs to photoautotrophs.</title>
        <authorList>
            <person name="Ban H."/>
            <person name="Sato S."/>
            <person name="Yoshikawa S."/>
            <person name="Kazumasa Y."/>
            <person name="Nakamura Y."/>
            <person name="Ichinomiya M."/>
            <person name="Saitoh K."/>
            <person name="Sato N."/>
            <person name="Blanc-Mathieu R."/>
            <person name="Endo H."/>
            <person name="Kuwata A."/>
            <person name="Ogata H."/>
        </authorList>
    </citation>
    <scope>NUCLEOTIDE SEQUENCE</scope>
</reference>
<proteinExistence type="predicted"/>
<gene>
    <name evidence="1" type="ORF">TrRE_jg1762</name>
</gene>
<keyword evidence="2" id="KW-1185">Reference proteome</keyword>
<protein>
    <submittedName>
        <fullName evidence="1">Uncharacterized protein</fullName>
    </submittedName>
</protein>
<comment type="caution">
    <text evidence="1">The sequence shown here is derived from an EMBL/GenBank/DDBJ whole genome shotgun (WGS) entry which is preliminary data.</text>
</comment>
<evidence type="ECO:0000313" key="2">
    <source>
        <dbReference type="Proteomes" id="UP001165082"/>
    </source>
</evidence>
<feature type="non-terminal residue" evidence="1">
    <location>
        <position position="1"/>
    </location>
</feature>
<dbReference type="Proteomes" id="UP001165082">
    <property type="component" value="Unassembled WGS sequence"/>
</dbReference>
<dbReference type="EMBL" id="BRXZ01002169">
    <property type="protein sequence ID" value="GMH56057.1"/>
    <property type="molecule type" value="Genomic_DNA"/>
</dbReference>
<evidence type="ECO:0000313" key="1">
    <source>
        <dbReference type="EMBL" id="GMH56057.1"/>
    </source>
</evidence>